<dbReference type="GO" id="GO:0005765">
    <property type="term" value="C:lysosomal membrane"/>
    <property type="evidence" value="ECO:0007669"/>
    <property type="project" value="TreeGrafter"/>
</dbReference>
<accession>A0A9Q1FW71</accession>
<keyword evidence="3 5" id="KW-1133">Transmembrane helix</keyword>
<evidence type="ECO:0000313" key="6">
    <source>
        <dbReference type="EMBL" id="KAJ8368534.1"/>
    </source>
</evidence>
<dbReference type="InterPro" id="IPR036259">
    <property type="entry name" value="MFS_trans_sf"/>
</dbReference>
<dbReference type="GO" id="GO:0034486">
    <property type="term" value="P:vacuolar transmembrane transport"/>
    <property type="evidence" value="ECO:0007669"/>
    <property type="project" value="TreeGrafter"/>
</dbReference>
<keyword evidence="2 5" id="KW-0812">Transmembrane</keyword>
<dbReference type="SUPFAM" id="SSF103473">
    <property type="entry name" value="MFS general substrate transporter"/>
    <property type="match status" value="1"/>
</dbReference>
<proteinExistence type="predicted"/>
<comment type="subcellular location">
    <subcellularLocation>
        <location evidence="1">Membrane</location>
        <topology evidence="1">Multi-pass membrane protein</topology>
    </subcellularLocation>
</comment>
<reference evidence="6" key="1">
    <citation type="journal article" date="2023" name="Science">
        <title>Genome structures resolve the early diversification of teleost fishes.</title>
        <authorList>
            <person name="Parey E."/>
            <person name="Louis A."/>
            <person name="Montfort J."/>
            <person name="Bouchez O."/>
            <person name="Roques C."/>
            <person name="Iampietro C."/>
            <person name="Lluch J."/>
            <person name="Castinel A."/>
            <person name="Donnadieu C."/>
            <person name="Desvignes T."/>
            <person name="Floi Bucao C."/>
            <person name="Jouanno E."/>
            <person name="Wen M."/>
            <person name="Mejri S."/>
            <person name="Dirks R."/>
            <person name="Jansen H."/>
            <person name="Henkel C."/>
            <person name="Chen W.J."/>
            <person name="Zahm M."/>
            <person name="Cabau C."/>
            <person name="Klopp C."/>
            <person name="Thompson A.W."/>
            <person name="Robinson-Rechavi M."/>
            <person name="Braasch I."/>
            <person name="Lecointre G."/>
            <person name="Bobe J."/>
            <person name="Postlethwait J.H."/>
            <person name="Berthelot C."/>
            <person name="Roest Crollius H."/>
            <person name="Guiguen Y."/>
        </authorList>
    </citation>
    <scope>NUCLEOTIDE SEQUENCE</scope>
    <source>
        <strain evidence="6">WJC10195</strain>
    </source>
</reference>
<name>A0A9Q1FW71_SYNKA</name>
<sequence length="328" mass="35180">MVCSFVSALFGSWESLMGGSFSYIANMCQDGQQKTQRMAGIELVMGVFTSAASVSSGYFLRAAGFNWPFFTSSLLYFSNLLYVVFVLEETVKLPESRDVQEGGLRAPLLKIANGVRQVFVSASRRKNTMLVLLHLAFMVVTVCNNGTASVLILYELNEPLCWSEILIGYGSALSTTSCLISFAGVFILSRCLPDLVIVLIGLLSIVTWLTMAAFTKTTQLMLLVRVPMVLSIMPAPVIRSMMSKITPKSDQGALFACVAFVESLSISMGSIAFSSLYAATVSWFPGFCFLLAAGLCLSSMALMGAVGTLGSNAATETEGLVSGEETDS</sequence>
<feature type="transmembrane region" description="Helical" evidence="5">
    <location>
        <begin position="38"/>
        <end position="59"/>
    </location>
</feature>
<organism evidence="6 7">
    <name type="scientific">Synaphobranchus kaupii</name>
    <name type="common">Kaup's arrowtooth eel</name>
    <dbReference type="NCBI Taxonomy" id="118154"/>
    <lineage>
        <taxon>Eukaryota</taxon>
        <taxon>Metazoa</taxon>
        <taxon>Chordata</taxon>
        <taxon>Craniata</taxon>
        <taxon>Vertebrata</taxon>
        <taxon>Euteleostomi</taxon>
        <taxon>Actinopterygii</taxon>
        <taxon>Neopterygii</taxon>
        <taxon>Teleostei</taxon>
        <taxon>Anguilliformes</taxon>
        <taxon>Synaphobranchidae</taxon>
        <taxon>Synaphobranchus</taxon>
    </lineage>
</organism>
<protein>
    <recommendedName>
        <fullName evidence="8">Solute carrier family 46 member 3</fullName>
    </recommendedName>
</protein>
<gene>
    <name evidence="6" type="ORF">SKAU_G00085620</name>
</gene>
<comment type="caution">
    <text evidence="6">The sequence shown here is derived from an EMBL/GenBank/DDBJ whole genome shotgun (WGS) entry which is preliminary data.</text>
</comment>
<dbReference type="PANTHER" id="PTHR23507:SF32">
    <property type="entry name" value="SI:DKEY-5G14.1"/>
    <property type="match status" value="1"/>
</dbReference>
<dbReference type="EMBL" id="JAINUF010000003">
    <property type="protein sequence ID" value="KAJ8368534.1"/>
    <property type="molecule type" value="Genomic_DNA"/>
</dbReference>
<dbReference type="AlphaFoldDB" id="A0A9Q1FW71"/>
<feature type="transmembrane region" description="Helical" evidence="5">
    <location>
        <begin position="253"/>
        <end position="277"/>
    </location>
</feature>
<evidence type="ECO:0008006" key="8">
    <source>
        <dbReference type="Google" id="ProtNLM"/>
    </source>
</evidence>
<dbReference type="GO" id="GO:0022857">
    <property type="term" value="F:transmembrane transporter activity"/>
    <property type="evidence" value="ECO:0007669"/>
    <property type="project" value="TreeGrafter"/>
</dbReference>
<evidence type="ECO:0000256" key="3">
    <source>
        <dbReference type="ARBA" id="ARBA00022989"/>
    </source>
</evidence>
<feature type="transmembrane region" description="Helical" evidence="5">
    <location>
        <begin position="283"/>
        <end position="306"/>
    </location>
</feature>
<evidence type="ECO:0000256" key="5">
    <source>
        <dbReference type="SAM" id="Phobius"/>
    </source>
</evidence>
<dbReference type="Proteomes" id="UP001152622">
    <property type="component" value="Chromosome 3"/>
</dbReference>
<keyword evidence="4 5" id="KW-0472">Membrane</keyword>
<dbReference type="PANTHER" id="PTHR23507">
    <property type="entry name" value="ZGC:174356"/>
    <property type="match status" value="1"/>
</dbReference>
<evidence type="ECO:0000256" key="2">
    <source>
        <dbReference type="ARBA" id="ARBA00022692"/>
    </source>
</evidence>
<evidence type="ECO:0000313" key="7">
    <source>
        <dbReference type="Proteomes" id="UP001152622"/>
    </source>
</evidence>
<feature type="transmembrane region" description="Helical" evidence="5">
    <location>
        <begin position="195"/>
        <end position="214"/>
    </location>
</feature>
<feature type="transmembrane region" description="Helical" evidence="5">
    <location>
        <begin position="131"/>
        <end position="154"/>
    </location>
</feature>
<feature type="transmembrane region" description="Helical" evidence="5">
    <location>
        <begin position="166"/>
        <end position="188"/>
    </location>
</feature>
<feature type="transmembrane region" description="Helical" evidence="5">
    <location>
        <begin position="65"/>
        <end position="87"/>
    </location>
</feature>
<dbReference type="Gene3D" id="1.20.1250.20">
    <property type="entry name" value="MFS general substrate transporter like domains"/>
    <property type="match status" value="1"/>
</dbReference>
<keyword evidence="7" id="KW-1185">Reference proteome</keyword>
<evidence type="ECO:0000256" key="4">
    <source>
        <dbReference type="ARBA" id="ARBA00023136"/>
    </source>
</evidence>
<evidence type="ECO:0000256" key="1">
    <source>
        <dbReference type="ARBA" id="ARBA00004141"/>
    </source>
</evidence>
<dbReference type="OrthoDB" id="3026777at2759"/>
<feature type="transmembrane region" description="Helical" evidence="5">
    <location>
        <begin position="6"/>
        <end position="26"/>
    </location>
</feature>